<name>A0A5M6ZMB9_9PROT</name>
<feature type="binding site" evidence="2">
    <location>
        <position position="336"/>
    </location>
    <ligand>
        <name>FAD</name>
        <dbReference type="ChEBI" id="CHEBI:57692"/>
    </ligand>
</feature>
<dbReference type="PANTHER" id="PTHR43747:SF4">
    <property type="entry name" value="FLAVIN-DEPENDENT TRYPTOPHAN HALOGENASE"/>
    <property type="match status" value="1"/>
</dbReference>
<dbReference type="Proteomes" id="UP000325122">
    <property type="component" value="Unassembled WGS sequence"/>
</dbReference>
<gene>
    <name evidence="3" type="ORF">F1654_03355</name>
</gene>
<dbReference type="InterPro" id="IPR050816">
    <property type="entry name" value="Flavin-dep_Halogenase_NPB"/>
</dbReference>
<feature type="binding site" evidence="2">
    <location>
        <position position="80"/>
    </location>
    <ligand>
        <name>7-chloro-L-tryptophan</name>
        <dbReference type="ChEBI" id="CHEBI:58713"/>
    </ligand>
</feature>
<keyword evidence="2" id="KW-0274">FAD</keyword>
<reference evidence="3 4" key="1">
    <citation type="submission" date="2019-09" db="EMBL/GenBank/DDBJ databases">
        <authorList>
            <person name="Kevbrin V."/>
            <person name="Grouzdev D.S."/>
        </authorList>
    </citation>
    <scope>NUCLEOTIDE SEQUENCE [LARGE SCALE GENOMIC DNA]</scope>
    <source>
        <strain evidence="3 4">G-192</strain>
    </source>
</reference>
<dbReference type="InterPro" id="IPR006905">
    <property type="entry name" value="Flavin_halogenase"/>
</dbReference>
<dbReference type="Gene3D" id="3.50.50.60">
    <property type="entry name" value="FAD/NAD(P)-binding domain"/>
    <property type="match status" value="1"/>
</dbReference>
<keyword evidence="4" id="KW-1185">Reference proteome</keyword>
<evidence type="ECO:0000256" key="2">
    <source>
        <dbReference type="PIRSR" id="PIRSR011396-2"/>
    </source>
</evidence>
<proteinExistence type="predicted"/>
<dbReference type="SUPFAM" id="SSF51905">
    <property type="entry name" value="FAD/NAD(P)-binding domain"/>
    <property type="match status" value="1"/>
</dbReference>
<dbReference type="GO" id="GO:0000166">
    <property type="term" value="F:nucleotide binding"/>
    <property type="evidence" value="ECO:0007669"/>
    <property type="project" value="UniProtKB-KW"/>
</dbReference>
<dbReference type="RefSeq" id="WP_150022076.1">
    <property type="nucleotide sequence ID" value="NZ_VWOJ01000001.1"/>
</dbReference>
<evidence type="ECO:0000313" key="3">
    <source>
        <dbReference type="EMBL" id="KAA5805045.1"/>
    </source>
</evidence>
<feature type="binding site" evidence="2">
    <location>
        <begin position="14"/>
        <end position="17"/>
    </location>
    <ligand>
        <name>FAD</name>
        <dbReference type="ChEBI" id="CHEBI:57692"/>
    </ligand>
</feature>
<comment type="caution">
    <text evidence="3">The sequence shown here is derived from an EMBL/GenBank/DDBJ whole genome shotgun (WGS) entry which is preliminary data.</text>
</comment>
<keyword evidence="2" id="KW-0285">Flavoprotein</keyword>
<dbReference type="EMBL" id="VWOJ01000001">
    <property type="protein sequence ID" value="KAA5805045.1"/>
    <property type="molecule type" value="Genomic_DNA"/>
</dbReference>
<protein>
    <submittedName>
        <fullName evidence="3">Tryptophan 7-halogenase</fullName>
    </submittedName>
</protein>
<feature type="binding site" evidence="2">
    <location>
        <position position="345"/>
    </location>
    <ligand>
        <name>L-tryptophan</name>
        <dbReference type="ChEBI" id="CHEBI:57912"/>
    </ligand>
</feature>
<evidence type="ECO:0000313" key="4">
    <source>
        <dbReference type="Proteomes" id="UP000325122"/>
    </source>
</evidence>
<dbReference type="InterPro" id="IPR036188">
    <property type="entry name" value="FAD/NAD-bd_sf"/>
</dbReference>
<accession>A0A5M6ZMB9</accession>
<dbReference type="PANTHER" id="PTHR43747">
    <property type="entry name" value="FAD-BINDING PROTEIN"/>
    <property type="match status" value="1"/>
</dbReference>
<sequence length="504" mass="56188">MSAPPLRQIVIVGGGTAGWMAAGALSRLIANGVTRITLVESEEIGIVGVGEATIPPIRQFNEVLGLDEREFLKATQGSYKLGIEFVDWTRPGHRYIHPFGPFGADMNAVKFHQFWLKLRGLGRAADFAEYNLCAMAAYENRFGGIAPPYRSPLTQLHWAYHFDASLYARFLRRYSEARGVTRVEGKITKVHQRAEDGFIESVELESGQKIEGELFIDCSGFRGLLIEQTLQTGYEDWTRWLPCDRAIAVPCAHGDGEFTPYTRSTAREAGWQWRIPLQHRIGNGYVYSSQFISDDEAASTLLANLDGEALADPRPLRFVTGRRKKAWVKNCVALGLASGFLEPLESTSIHLIQSGISRLLALLPDSGFAQAEIDEYNRLTDQQIEAIRDFIILHYHANERDGAPLWDACRHMDIPDTLARKLALFRSKGRLFRYEDELFAEASWHAVLLGQNVMPQGYDPLVDAAPVDEIAAALEEIRTLVRGAAGSMPLHADFINQHCRASAA</sequence>
<feature type="binding site" evidence="2">
    <location>
        <position position="349"/>
    </location>
    <ligand>
        <name>FAD</name>
        <dbReference type="ChEBI" id="CHEBI:57692"/>
    </ligand>
</feature>
<dbReference type="Pfam" id="PF04820">
    <property type="entry name" value="Trp_halogenase"/>
    <property type="match status" value="1"/>
</dbReference>
<organism evidence="3 4">
    <name type="scientific">Alkalicaulis satelles</name>
    <dbReference type="NCBI Taxonomy" id="2609175"/>
    <lineage>
        <taxon>Bacteria</taxon>
        <taxon>Pseudomonadati</taxon>
        <taxon>Pseudomonadota</taxon>
        <taxon>Alphaproteobacteria</taxon>
        <taxon>Maricaulales</taxon>
        <taxon>Maricaulaceae</taxon>
        <taxon>Alkalicaulis</taxon>
    </lineage>
</organism>
<dbReference type="GO" id="GO:0004497">
    <property type="term" value="F:monooxygenase activity"/>
    <property type="evidence" value="ECO:0007669"/>
    <property type="project" value="InterPro"/>
</dbReference>
<dbReference type="AlphaFoldDB" id="A0A5M6ZMB9"/>
<dbReference type="InterPro" id="IPR033856">
    <property type="entry name" value="Trp_halogen"/>
</dbReference>
<evidence type="ECO:0000256" key="1">
    <source>
        <dbReference type="PIRSR" id="PIRSR011396-1"/>
    </source>
</evidence>
<dbReference type="PIRSF" id="PIRSF011396">
    <property type="entry name" value="Trp_halogenase"/>
    <property type="match status" value="1"/>
</dbReference>
<keyword evidence="2" id="KW-0547">Nucleotide-binding</keyword>
<feature type="active site" evidence="1">
    <location>
        <position position="80"/>
    </location>
</feature>